<sequence length="676" mass="77551">MGELMSMLFASKSRLQANDDKRRKEAKWARYMRCDGSPDPTIQGEINTYINLRLEDTAETDVERILKDTVLDLTLIAELESLLIDTPLEDLPQRERDRYRETIGEIQHLVQVKLDAASLKILCDASSLQDPETSNLQYTIRNADIVLCVWGNLSKNPRIKSFEFTNAGCSFDIPRQLTLSDCAIRYMRTTFDHFSAYSKSFYPRCKFKEPVELPQPEEEVTKEEIVEPAPAVLPEGEASFDLQALLEQEEQREQREQRKEHRGDKRKKKSKGKSLKGALTLEATDDDKPIPVQEQRPVIEEDYKDPPTPEPLEWEDFDEEDNVVDLRAYHVVGGIFTFDLLCLPPQPKVCKNWTITQLVVPEKLQFLDYVVDVPQVSSAQEKTSKDKEDKRDEKPPINITLNLPHNVLFLEEPQLAWWDANKQYWRTDGLSIVSFDEENQILKFSASRFGPMCLLQDSHINMPFQSWELRPHGINAAVLTIIAAISEIEIEIKDGLCCLSKPSNKPELSHLQNQWVTVKELVENMRKAGLNVFPAEDSSKFVTVQNKHPLIVGQLYSLMGLVASAMAFSWSKWNSDVESSTVVLLAAESLNDEALLEEDWSVYMATKRRFMKLKMNEFDEEFNEEMAEDIKFKSNLYHYAKANLSGEALMKIDKTSKEFSDCVQQLLNATQVLTFS</sequence>
<proteinExistence type="inferred from homology"/>
<name>A0A2T7PJA9_POMCA</name>
<feature type="compositionally biased region" description="Basic and acidic residues" evidence="2">
    <location>
        <begin position="249"/>
        <end position="263"/>
    </location>
</feature>
<evidence type="ECO:0000256" key="2">
    <source>
        <dbReference type="SAM" id="MobiDB-lite"/>
    </source>
</evidence>
<accession>A0A2T7PJA9</accession>
<dbReference type="InterPro" id="IPR023247">
    <property type="entry name" value="IC97/Dnai7-like"/>
</dbReference>
<dbReference type="GO" id="GO:0005930">
    <property type="term" value="C:axoneme"/>
    <property type="evidence" value="ECO:0007669"/>
    <property type="project" value="TreeGrafter"/>
</dbReference>
<organism evidence="4 5">
    <name type="scientific">Pomacea canaliculata</name>
    <name type="common">Golden apple snail</name>
    <dbReference type="NCBI Taxonomy" id="400727"/>
    <lineage>
        <taxon>Eukaryota</taxon>
        <taxon>Metazoa</taxon>
        <taxon>Spiralia</taxon>
        <taxon>Lophotrochozoa</taxon>
        <taxon>Mollusca</taxon>
        <taxon>Gastropoda</taxon>
        <taxon>Caenogastropoda</taxon>
        <taxon>Architaenioglossa</taxon>
        <taxon>Ampullarioidea</taxon>
        <taxon>Ampullariidae</taxon>
        <taxon>Pomacea</taxon>
    </lineage>
</organism>
<dbReference type="OrthoDB" id="297923at2759"/>
<keyword evidence="5" id="KW-1185">Reference proteome</keyword>
<comment type="similarity">
    <text evidence="1">Belongs to the DNAI7 family.</text>
</comment>
<feature type="compositionally biased region" description="Basic residues" evidence="2">
    <location>
        <begin position="264"/>
        <end position="274"/>
    </location>
</feature>
<dbReference type="GO" id="GO:0008017">
    <property type="term" value="F:microtubule binding"/>
    <property type="evidence" value="ECO:0007669"/>
    <property type="project" value="TreeGrafter"/>
</dbReference>
<feature type="domain" description="IC97/Casc1 N-terminal" evidence="3">
    <location>
        <begin position="9"/>
        <end position="158"/>
    </location>
</feature>
<evidence type="ECO:0000259" key="3">
    <source>
        <dbReference type="Pfam" id="PF15927"/>
    </source>
</evidence>
<dbReference type="EMBL" id="PZQS01000003">
    <property type="protein sequence ID" value="PVD33462.1"/>
    <property type="molecule type" value="Genomic_DNA"/>
</dbReference>
<dbReference type="PRINTS" id="PR02043">
    <property type="entry name" value="CANCERSCCP1"/>
</dbReference>
<comment type="caution">
    <text evidence="4">The sequence shown here is derived from an EMBL/GenBank/DDBJ whole genome shotgun (WGS) entry which is preliminary data.</text>
</comment>
<dbReference type="InterPro" id="IPR031826">
    <property type="entry name" value="IC97/Casc1_N"/>
</dbReference>
<dbReference type="AlphaFoldDB" id="A0A2T7PJA9"/>
<evidence type="ECO:0000313" key="5">
    <source>
        <dbReference type="Proteomes" id="UP000245119"/>
    </source>
</evidence>
<reference evidence="4 5" key="1">
    <citation type="submission" date="2018-04" db="EMBL/GenBank/DDBJ databases">
        <title>The genome of golden apple snail Pomacea canaliculata provides insight into stress tolerance and invasive adaptation.</title>
        <authorList>
            <person name="Liu C."/>
            <person name="Liu B."/>
            <person name="Ren Y."/>
            <person name="Zhang Y."/>
            <person name="Wang H."/>
            <person name="Li S."/>
            <person name="Jiang F."/>
            <person name="Yin L."/>
            <person name="Zhang G."/>
            <person name="Qian W."/>
            <person name="Fan W."/>
        </authorList>
    </citation>
    <scope>NUCLEOTIDE SEQUENCE [LARGE SCALE GENOMIC DNA]</scope>
    <source>
        <strain evidence="4">SZHN2017</strain>
        <tissue evidence="4">Muscle</tissue>
    </source>
</reference>
<dbReference type="PANTHER" id="PTHR20929:SF11">
    <property type="entry name" value="DYNEIN AXONEMAL INTERMEDIATE CHAIN 7"/>
    <property type="match status" value="1"/>
</dbReference>
<dbReference type="Pfam" id="PF15927">
    <property type="entry name" value="Casc1_N"/>
    <property type="match status" value="1"/>
</dbReference>
<evidence type="ECO:0000256" key="1">
    <source>
        <dbReference type="ARBA" id="ARBA00024332"/>
    </source>
</evidence>
<dbReference type="Proteomes" id="UP000245119">
    <property type="component" value="Linkage Group LG3"/>
</dbReference>
<protein>
    <recommendedName>
        <fullName evidence="3">IC97/Casc1 N-terminal domain-containing protein</fullName>
    </recommendedName>
</protein>
<dbReference type="STRING" id="400727.A0A2T7PJA9"/>
<feature type="region of interest" description="Disordered" evidence="2">
    <location>
        <begin position="249"/>
        <end position="314"/>
    </location>
</feature>
<feature type="compositionally biased region" description="Basic and acidic residues" evidence="2">
    <location>
        <begin position="297"/>
        <end position="307"/>
    </location>
</feature>
<evidence type="ECO:0000313" key="4">
    <source>
        <dbReference type="EMBL" id="PVD33462.1"/>
    </source>
</evidence>
<gene>
    <name evidence="4" type="ORF">C0Q70_04718</name>
</gene>
<dbReference type="PANTHER" id="PTHR20929">
    <property type="entry name" value="LUNG ADENOMA SUSCEPTIBILITY 1-RELATED"/>
    <property type="match status" value="1"/>
</dbReference>
<dbReference type="GO" id="GO:0048487">
    <property type="term" value="F:beta-tubulin binding"/>
    <property type="evidence" value="ECO:0007669"/>
    <property type="project" value="TreeGrafter"/>
</dbReference>